<reference evidence="1 2" key="4">
    <citation type="journal article" date="2020" name="Sci. Rep.">
        <title>beta-carboline chemical signals induce reveromycin production through a LuxR family regulator in Streptomyces sp. SN-593.</title>
        <authorList>
            <person name="Panthee S."/>
            <person name="Kito N."/>
            <person name="Hayashi T."/>
            <person name="Shimizu T."/>
            <person name="Ishikawa J."/>
            <person name="Hamamoto H."/>
            <person name="Osada H."/>
            <person name="Takahashi S."/>
        </authorList>
    </citation>
    <scope>NUCLEOTIDE SEQUENCE [LARGE SCALE GENOMIC DNA]</scope>
    <source>
        <strain evidence="1 2">SN-593</strain>
    </source>
</reference>
<keyword evidence="2" id="KW-1185">Reference proteome</keyword>
<protein>
    <submittedName>
        <fullName evidence="1">Uncharacterized protein</fullName>
    </submittedName>
</protein>
<name>A0A7U3UT56_9ACTN</name>
<dbReference type="AlphaFoldDB" id="A0A7U3UT56"/>
<reference evidence="1 2" key="3">
    <citation type="journal article" date="2011" name="Nat. Chem. Biol.">
        <title>Reveromycin A biosynthesis uses RevG and RevJ for stereospecific spiroacetal formation.</title>
        <authorList>
            <person name="Takahashi S."/>
            <person name="Toyoda A."/>
            <person name="Sekiyama Y."/>
            <person name="Takagi H."/>
            <person name="Nogawa T."/>
            <person name="Uramoto M."/>
            <person name="Suzuki R."/>
            <person name="Koshino H."/>
            <person name="Kumano T."/>
            <person name="Panthee S."/>
            <person name="Dairi T."/>
            <person name="Ishikawa J."/>
            <person name="Ikeda H."/>
            <person name="Sakaki Y."/>
            <person name="Osada H."/>
        </authorList>
    </citation>
    <scope>NUCLEOTIDE SEQUENCE [LARGE SCALE GENOMIC DNA]</scope>
    <source>
        <strain evidence="1 2">SN-593</strain>
    </source>
</reference>
<organism evidence="1 2">
    <name type="scientific">Actinacidiphila reveromycinica</name>
    <dbReference type="NCBI Taxonomy" id="659352"/>
    <lineage>
        <taxon>Bacteria</taxon>
        <taxon>Bacillati</taxon>
        <taxon>Actinomycetota</taxon>
        <taxon>Actinomycetes</taxon>
        <taxon>Kitasatosporales</taxon>
        <taxon>Streptomycetaceae</taxon>
        <taxon>Actinacidiphila</taxon>
    </lineage>
</organism>
<dbReference type="Proteomes" id="UP000595703">
    <property type="component" value="Chromosome"/>
</dbReference>
<dbReference type="EMBL" id="AP018365">
    <property type="protein sequence ID" value="BBA98279.1"/>
    <property type="molecule type" value="Genomic_DNA"/>
</dbReference>
<accession>A0A7U3UT56</accession>
<proteinExistence type="predicted"/>
<dbReference type="KEGG" id="arev:RVR_4410"/>
<gene>
    <name evidence="1" type="ORF">RVR_4410</name>
</gene>
<evidence type="ECO:0000313" key="2">
    <source>
        <dbReference type="Proteomes" id="UP000595703"/>
    </source>
</evidence>
<sequence>MLSPGLLTEWTRQVLEAAHRGDEDLVDDVTGRIAERADVLDLLAFCRVVAAEAMRALLVLYRAPDAAVGEAWVLDRLGNAEGYPARLFAARLVTAYANRDHDHVTALVAAAAGASRDERAESLRVLVTYAAGLDARAAHRINPTEGTHDE</sequence>
<reference evidence="1 2" key="2">
    <citation type="journal article" date="2011" name="J. Antibiot.">
        <title>Furaquinocins I and J: novel polyketide isoprenoid hybrid compounds from Streptomyces reveromyceticus SN-593.</title>
        <authorList>
            <person name="Panthee S."/>
            <person name="Takahashi S."/>
            <person name="Takagi H."/>
            <person name="Nogawa T."/>
            <person name="Oowada E."/>
            <person name="Uramoto M."/>
            <person name="Osada H."/>
        </authorList>
    </citation>
    <scope>NUCLEOTIDE SEQUENCE [LARGE SCALE GENOMIC DNA]</scope>
    <source>
        <strain evidence="1 2">SN-593</strain>
    </source>
</reference>
<reference evidence="1 2" key="1">
    <citation type="journal article" date="2010" name="J. Bacteriol.">
        <title>Biochemical characterization of a novel indole prenyltransferase from Streptomyces sp. SN-593.</title>
        <authorList>
            <person name="Takahashi S."/>
            <person name="Takagi H."/>
            <person name="Toyoda A."/>
            <person name="Uramoto M."/>
            <person name="Nogawa T."/>
            <person name="Ueki M."/>
            <person name="Sakaki Y."/>
            <person name="Osada H."/>
        </authorList>
    </citation>
    <scope>NUCLEOTIDE SEQUENCE [LARGE SCALE GENOMIC DNA]</scope>
    <source>
        <strain evidence="1 2">SN-593</strain>
    </source>
</reference>
<dbReference type="RefSeq" id="WP_202234440.1">
    <property type="nucleotide sequence ID" value="NZ_AP018365.1"/>
</dbReference>
<evidence type="ECO:0000313" key="1">
    <source>
        <dbReference type="EMBL" id="BBA98279.1"/>
    </source>
</evidence>